<dbReference type="PATRIC" id="fig|675816.5.peg.153"/>
<evidence type="ECO:0000313" key="2">
    <source>
        <dbReference type="Proteomes" id="UP000002817"/>
    </source>
</evidence>
<reference evidence="1 2" key="1">
    <citation type="journal article" date="2012" name="Int. J. Syst. Evol. Microbiol.">
        <title>Vibrio caribbeanicus sp. nov., isolated from the marine sponge Scleritoderma cyanea.</title>
        <authorList>
            <person name="Hoffmann M."/>
            <person name="Monday S.R."/>
            <person name="Allard M.W."/>
            <person name="Strain E.A."/>
            <person name="Whittaker P."/>
            <person name="Naum M."/>
            <person name="McCarthy P.J."/>
            <person name="Lopez J.V."/>
            <person name="Fischer M."/>
            <person name="Brown E.W."/>
        </authorList>
    </citation>
    <scope>NUCLEOTIDE SEQUENCE [LARGE SCALE GENOMIC DNA]</scope>
    <source>
        <strain evidence="2">CIP 102891 / ATCC 33934</strain>
    </source>
</reference>
<dbReference type="EMBL" id="AFWH01000001">
    <property type="protein sequence ID" value="EGU54071.1"/>
    <property type="molecule type" value="Genomic_DNA"/>
</dbReference>
<dbReference type="AlphaFoldDB" id="F9SML6"/>
<name>F9SML6_VIBOR</name>
<gene>
    <name evidence="1" type="ORF">VIOR3934_19630</name>
</gene>
<organism evidence="1 2">
    <name type="scientific">Vibrio orientalis CIP 102891 = ATCC 33934</name>
    <dbReference type="NCBI Taxonomy" id="675816"/>
    <lineage>
        <taxon>Bacteria</taxon>
        <taxon>Pseudomonadati</taxon>
        <taxon>Pseudomonadota</taxon>
        <taxon>Gammaproteobacteria</taxon>
        <taxon>Vibrionales</taxon>
        <taxon>Vibrionaceae</taxon>
        <taxon>Vibrio</taxon>
        <taxon>Vibrio oreintalis group</taxon>
    </lineage>
</organism>
<comment type="caution">
    <text evidence="1">The sequence shown here is derived from an EMBL/GenBank/DDBJ whole genome shotgun (WGS) entry which is preliminary data.</text>
</comment>
<proteinExistence type="predicted"/>
<evidence type="ECO:0000313" key="1">
    <source>
        <dbReference type="EMBL" id="EGU54071.1"/>
    </source>
</evidence>
<protein>
    <submittedName>
        <fullName evidence="1">Uncharacterized protein</fullName>
    </submittedName>
</protein>
<accession>F9SML6</accession>
<sequence length="58" mass="7099">MLFKLFEIMGINKLARKHLNDPVNWIAFIRRCNLSKKEQMQWRDKLNLNHHFDGEFRG</sequence>
<dbReference type="Proteomes" id="UP000002817">
    <property type="component" value="Unassembled WGS sequence"/>
</dbReference>